<dbReference type="PROSITE" id="PS50102">
    <property type="entry name" value="RRM"/>
    <property type="match status" value="1"/>
</dbReference>
<feature type="non-terminal residue" evidence="5">
    <location>
        <position position="326"/>
    </location>
</feature>
<dbReference type="GO" id="GO:0007417">
    <property type="term" value="P:central nervous system development"/>
    <property type="evidence" value="ECO:0007669"/>
    <property type="project" value="TreeGrafter"/>
</dbReference>
<evidence type="ECO:0000259" key="4">
    <source>
        <dbReference type="PROSITE" id="PS50102"/>
    </source>
</evidence>
<proteinExistence type="predicted"/>
<organism evidence="5 6">
    <name type="scientific">Oryzias melastigma</name>
    <name type="common">Marine medaka</name>
    <dbReference type="NCBI Taxonomy" id="30732"/>
    <lineage>
        <taxon>Eukaryota</taxon>
        <taxon>Metazoa</taxon>
        <taxon>Chordata</taxon>
        <taxon>Craniata</taxon>
        <taxon>Vertebrata</taxon>
        <taxon>Euteleostomi</taxon>
        <taxon>Actinopterygii</taxon>
        <taxon>Neopterygii</taxon>
        <taxon>Teleostei</taxon>
        <taxon>Neoteleostei</taxon>
        <taxon>Acanthomorphata</taxon>
        <taxon>Ovalentaria</taxon>
        <taxon>Atherinomorphae</taxon>
        <taxon>Beloniformes</taxon>
        <taxon>Adrianichthyidae</taxon>
        <taxon>Oryziinae</taxon>
        <taxon>Oryzias</taxon>
    </lineage>
</organism>
<sequence>MLRSVVAEREVFGDRENICGGSRLGKRRVKKRNEEDGLVKNKDKQQHHESHLTMWTDEISLKGCDRTAPRWALKPFIIICNTELSLESYKQQPEHSRELQGHELISQPSGADLSLLDPSWPKEASAKMLNDPRRDGTAGSLSFEGQLIPEIGLSIMHASVWLFPCSSRGALAQQRRCRKGKDTRGRQFVHICSCLRSFTVMGSPEEKSRDLSIRSDQYEIIHRIRGILSITSQKCPNKQEKICKMFIGGLSWQTSPDSLRDYFSKFGEIRECMVMRDPTTKRSRGFGFVTFTDAASVDKVLAQQHHELDSKTIDPKVAFPRRAQPK</sequence>
<dbReference type="GO" id="GO:0005737">
    <property type="term" value="C:cytoplasm"/>
    <property type="evidence" value="ECO:0007669"/>
    <property type="project" value="TreeGrafter"/>
</dbReference>
<protein>
    <submittedName>
        <fullName evidence="5">RNA-binding Musashi-like protein 2</fullName>
    </submittedName>
</protein>
<keyword evidence="1" id="KW-0677">Repeat</keyword>
<gene>
    <name evidence="5" type="ORF">FQA47_005383</name>
</gene>
<dbReference type="GO" id="GO:0003729">
    <property type="term" value="F:mRNA binding"/>
    <property type="evidence" value="ECO:0007669"/>
    <property type="project" value="TreeGrafter"/>
</dbReference>
<evidence type="ECO:0000256" key="2">
    <source>
        <dbReference type="ARBA" id="ARBA00022884"/>
    </source>
</evidence>
<comment type="caution">
    <text evidence="5">The sequence shown here is derived from an EMBL/GenBank/DDBJ whole genome shotgun (WGS) entry which is preliminary data.</text>
</comment>
<evidence type="ECO:0000313" key="5">
    <source>
        <dbReference type="EMBL" id="KAF6718942.1"/>
    </source>
</evidence>
<dbReference type="PANTHER" id="PTHR48032">
    <property type="entry name" value="RNA-BINDING PROTEIN MUSASHI HOMOLOG RBP6"/>
    <property type="match status" value="1"/>
</dbReference>
<feature type="domain" description="RRM" evidence="4">
    <location>
        <begin position="243"/>
        <end position="325"/>
    </location>
</feature>
<evidence type="ECO:0000256" key="3">
    <source>
        <dbReference type="PROSITE-ProRule" id="PRU00176"/>
    </source>
</evidence>
<reference evidence="5" key="1">
    <citation type="journal article" name="BMC Genomics">
        <title>Long-read sequencing and de novo genome assembly of marine medaka (Oryzias melastigma).</title>
        <authorList>
            <person name="Liang P."/>
            <person name="Saqib H.S.A."/>
            <person name="Ni X."/>
            <person name="Shen Y."/>
        </authorList>
    </citation>
    <scope>NUCLEOTIDE SEQUENCE</scope>
    <source>
        <strain evidence="5">Bigg-433</strain>
    </source>
</reference>
<dbReference type="Proteomes" id="UP000646548">
    <property type="component" value="Unassembled WGS sequence"/>
</dbReference>
<dbReference type="SMART" id="SM00360">
    <property type="entry name" value="RRM"/>
    <property type="match status" value="1"/>
</dbReference>
<dbReference type="FunFam" id="3.30.70.330:FF:000025">
    <property type="entry name" value="RNA-binding protein Musashi homolog 2 isoform X1"/>
    <property type="match status" value="1"/>
</dbReference>
<dbReference type="InterPro" id="IPR012677">
    <property type="entry name" value="Nucleotide-bd_a/b_plait_sf"/>
</dbReference>
<dbReference type="Pfam" id="PF00076">
    <property type="entry name" value="RRM_1"/>
    <property type="match status" value="1"/>
</dbReference>
<dbReference type="InterPro" id="IPR000504">
    <property type="entry name" value="RRM_dom"/>
</dbReference>
<dbReference type="EMBL" id="WKFB01000670">
    <property type="protein sequence ID" value="KAF6718942.1"/>
    <property type="molecule type" value="Genomic_DNA"/>
</dbReference>
<keyword evidence="2 3" id="KW-0694">RNA-binding</keyword>
<name>A0A834BS20_ORYME</name>
<dbReference type="Gene3D" id="3.30.70.330">
    <property type="match status" value="1"/>
</dbReference>
<dbReference type="AlphaFoldDB" id="A0A834BS20"/>
<dbReference type="InterPro" id="IPR035979">
    <property type="entry name" value="RBD_domain_sf"/>
</dbReference>
<accession>A0A834BS20</accession>
<dbReference type="GO" id="GO:0006417">
    <property type="term" value="P:regulation of translation"/>
    <property type="evidence" value="ECO:0007669"/>
    <property type="project" value="TreeGrafter"/>
</dbReference>
<dbReference type="PANTHER" id="PTHR48032:SF10">
    <property type="entry name" value="RNA-BINDING PROTEIN MUSASHI HOMOLOG 2"/>
    <property type="match status" value="1"/>
</dbReference>
<evidence type="ECO:0000256" key="1">
    <source>
        <dbReference type="ARBA" id="ARBA00022737"/>
    </source>
</evidence>
<evidence type="ECO:0000313" key="6">
    <source>
        <dbReference type="Proteomes" id="UP000646548"/>
    </source>
</evidence>
<dbReference type="SUPFAM" id="SSF54928">
    <property type="entry name" value="RNA-binding domain, RBD"/>
    <property type="match status" value="1"/>
</dbReference>